<feature type="region of interest" description="Disordered" evidence="1">
    <location>
        <begin position="275"/>
        <end position="295"/>
    </location>
</feature>
<keyword evidence="2" id="KW-1133">Transmembrane helix</keyword>
<gene>
    <name evidence="3" type="ORF">ACFOW1_14335</name>
</gene>
<dbReference type="EMBL" id="JBHSDC010000029">
    <property type="protein sequence ID" value="MFC4233076.1"/>
    <property type="molecule type" value="Genomic_DNA"/>
</dbReference>
<keyword evidence="2" id="KW-0472">Membrane</keyword>
<sequence>MINRDNYEAFFLMYVDGELSTAEKEMVEAFVQLHADLQEELAMLQQTVLLPENDIIFANKNLLFKHTESNNNNNTIYEEKLLLYIDNELATQEKAALETALLSNVTLQNDLALLQQTKLPLENIACPNKAALYKEEKKRRIVYMRWQYMAAAAIVFGLVATVYFIAPSGKTTHVSLAIVDRTKKQSSPVILSSTVTTQAEKPVTIAPKLDVPATTLESNNTIQVAKKLPVTQAVDATQQPLVTTNIPKPFKDGAQDFLANPSKTIENNIASAVTNPATNRTNNSLAKNDPTDASSPAVTNALNTTNIAAQQVVYKEIDTNSDDKSLLVGAIEINKDKLRGFLRKASKLFGNKQKNDDDAKSSLVSNK</sequence>
<evidence type="ECO:0000256" key="1">
    <source>
        <dbReference type="SAM" id="MobiDB-lite"/>
    </source>
</evidence>
<dbReference type="RefSeq" id="WP_379015192.1">
    <property type="nucleotide sequence ID" value="NZ_JBHSDC010000029.1"/>
</dbReference>
<keyword evidence="2" id="KW-0812">Transmembrane</keyword>
<keyword evidence="4" id="KW-1185">Reference proteome</keyword>
<protein>
    <recommendedName>
        <fullName evidence="5">Zinc finger protein</fullName>
    </recommendedName>
</protein>
<evidence type="ECO:0000313" key="4">
    <source>
        <dbReference type="Proteomes" id="UP001595906"/>
    </source>
</evidence>
<dbReference type="Proteomes" id="UP001595906">
    <property type="component" value="Unassembled WGS sequence"/>
</dbReference>
<name>A0ABV8Q036_9BACT</name>
<evidence type="ECO:0000256" key="2">
    <source>
        <dbReference type="SAM" id="Phobius"/>
    </source>
</evidence>
<proteinExistence type="predicted"/>
<feature type="transmembrane region" description="Helical" evidence="2">
    <location>
        <begin position="146"/>
        <end position="166"/>
    </location>
</feature>
<comment type="caution">
    <text evidence="3">The sequence shown here is derived from an EMBL/GenBank/DDBJ whole genome shotgun (WGS) entry which is preliminary data.</text>
</comment>
<evidence type="ECO:0000313" key="3">
    <source>
        <dbReference type="EMBL" id="MFC4233076.1"/>
    </source>
</evidence>
<organism evidence="3 4">
    <name type="scientific">Parasediminibacterium paludis</name>
    <dbReference type="NCBI Taxonomy" id="908966"/>
    <lineage>
        <taxon>Bacteria</taxon>
        <taxon>Pseudomonadati</taxon>
        <taxon>Bacteroidota</taxon>
        <taxon>Chitinophagia</taxon>
        <taxon>Chitinophagales</taxon>
        <taxon>Chitinophagaceae</taxon>
        <taxon>Parasediminibacterium</taxon>
    </lineage>
</organism>
<reference evidence="4" key="1">
    <citation type="journal article" date="2019" name="Int. J. Syst. Evol. Microbiol.">
        <title>The Global Catalogue of Microorganisms (GCM) 10K type strain sequencing project: providing services to taxonomists for standard genome sequencing and annotation.</title>
        <authorList>
            <consortium name="The Broad Institute Genomics Platform"/>
            <consortium name="The Broad Institute Genome Sequencing Center for Infectious Disease"/>
            <person name="Wu L."/>
            <person name="Ma J."/>
        </authorList>
    </citation>
    <scope>NUCLEOTIDE SEQUENCE [LARGE SCALE GENOMIC DNA]</scope>
    <source>
        <strain evidence="4">CECT 8010</strain>
    </source>
</reference>
<evidence type="ECO:0008006" key="5">
    <source>
        <dbReference type="Google" id="ProtNLM"/>
    </source>
</evidence>
<accession>A0ABV8Q036</accession>